<evidence type="ECO:0000256" key="1">
    <source>
        <dbReference type="SAM" id="MobiDB-lite"/>
    </source>
</evidence>
<dbReference type="InParanoid" id="A0A0L0HMI9"/>
<dbReference type="GeneID" id="27686116"/>
<reference evidence="2 3" key="1">
    <citation type="submission" date="2009-08" db="EMBL/GenBank/DDBJ databases">
        <title>The Genome Sequence of Spizellomyces punctatus strain DAOM BR117.</title>
        <authorList>
            <consortium name="The Broad Institute Genome Sequencing Platform"/>
            <person name="Russ C."/>
            <person name="Cuomo C."/>
            <person name="Shea T."/>
            <person name="Young S.K."/>
            <person name="Zeng Q."/>
            <person name="Koehrsen M."/>
            <person name="Haas B."/>
            <person name="Borodovsky M."/>
            <person name="Guigo R."/>
            <person name="Alvarado L."/>
            <person name="Berlin A."/>
            <person name="Bochicchio J."/>
            <person name="Borenstein D."/>
            <person name="Chapman S."/>
            <person name="Chen Z."/>
            <person name="Engels R."/>
            <person name="Freedman E."/>
            <person name="Gellesch M."/>
            <person name="Goldberg J."/>
            <person name="Griggs A."/>
            <person name="Gujja S."/>
            <person name="Heiman D."/>
            <person name="Hepburn T."/>
            <person name="Howarth C."/>
            <person name="Jen D."/>
            <person name="Larson L."/>
            <person name="Lewis B."/>
            <person name="Mehta T."/>
            <person name="Park D."/>
            <person name="Pearson M."/>
            <person name="Roberts A."/>
            <person name="Saif S."/>
            <person name="Shenoy N."/>
            <person name="Sisk P."/>
            <person name="Stolte C."/>
            <person name="Sykes S."/>
            <person name="Thomson T."/>
            <person name="Walk T."/>
            <person name="White J."/>
            <person name="Yandava C."/>
            <person name="Burger G."/>
            <person name="Gray M.W."/>
            <person name="Holland P.W.H."/>
            <person name="King N."/>
            <person name="Lang F.B.F."/>
            <person name="Roger A.J."/>
            <person name="Ruiz-Trillo I."/>
            <person name="Lander E."/>
            <person name="Nusbaum C."/>
        </authorList>
    </citation>
    <scope>NUCLEOTIDE SEQUENCE [LARGE SCALE GENOMIC DNA]</scope>
    <source>
        <strain evidence="2 3">DAOM BR117</strain>
    </source>
</reference>
<accession>A0A0L0HMI9</accession>
<dbReference type="VEuPathDB" id="FungiDB:SPPG_02537"/>
<gene>
    <name evidence="2" type="ORF">SPPG_02537</name>
</gene>
<name>A0A0L0HMI9_SPIPD</name>
<dbReference type="AlphaFoldDB" id="A0A0L0HMI9"/>
<dbReference type="Proteomes" id="UP000053201">
    <property type="component" value="Unassembled WGS sequence"/>
</dbReference>
<evidence type="ECO:0000313" key="2">
    <source>
        <dbReference type="EMBL" id="KND02034.1"/>
    </source>
</evidence>
<evidence type="ECO:0000313" key="3">
    <source>
        <dbReference type="Proteomes" id="UP000053201"/>
    </source>
</evidence>
<feature type="region of interest" description="Disordered" evidence="1">
    <location>
        <begin position="21"/>
        <end position="44"/>
    </location>
</feature>
<organism evidence="2 3">
    <name type="scientific">Spizellomyces punctatus (strain DAOM BR117)</name>
    <dbReference type="NCBI Taxonomy" id="645134"/>
    <lineage>
        <taxon>Eukaryota</taxon>
        <taxon>Fungi</taxon>
        <taxon>Fungi incertae sedis</taxon>
        <taxon>Chytridiomycota</taxon>
        <taxon>Chytridiomycota incertae sedis</taxon>
        <taxon>Chytridiomycetes</taxon>
        <taxon>Spizellomycetales</taxon>
        <taxon>Spizellomycetaceae</taxon>
        <taxon>Spizellomyces</taxon>
    </lineage>
</organism>
<keyword evidence="3" id="KW-1185">Reference proteome</keyword>
<proteinExistence type="predicted"/>
<dbReference type="RefSeq" id="XP_016610073.1">
    <property type="nucleotide sequence ID" value="XM_016750822.1"/>
</dbReference>
<sequence length="137" mass="14583">MVRNSIVNDGTNFLIKGCPLASPRSKSSHSTTLKSNQHFQPFGSKPHQQQIMQFKTLIVALVAPAVLALAASANPVPANAVAAASEINSADSLVNLERRRCPRKTCDPNNVANKLCFGKKNCGEDGPCVSCCLAFCI</sequence>
<dbReference type="EMBL" id="KQ257453">
    <property type="protein sequence ID" value="KND02034.1"/>
    <property type="molecule type" value="Genomic_DNA"/>
</dbReference>
<protein>
    <submittedName>
        <fullName evidence="2">Uncharacterized protein</fullName>
    </submittedName>
</protein>
<feature type="compositionally biased region" description="Polar residues" evidence="1">
    <location>
        <begin position="24"/>
        <end position="39"/>
    </location>
</feature>